<evidence type="ECO:0000313" key="2">
    <source>
        <dbReference type="Proteomes" id="UP000308600"/>
    </source>
</evidence>
<reference evidence="1 2" key="1">
    <citation type="journal article" date="2019" name="Nat. Ecol. Evol.">
        <title>Megaphylogeny resolves global patterns of mushroom evolution.</title>
        <authorList>
            <person name="Varga T."/>
            <person name="Krizsan K."/>
            <person name="Foldi C."/>
            <person name="Dima B."/>
            <person name="Sanchez-Garcia M."/>
            <person name="Sanchez-Ramirez S."/>
            <person name="Szollosi G.J."/>
            <person name="Szarkandi J.G."/>
            <person name="Papp V."/>
            <person name="Albert L."/>
            <person name="Andreopoulos W."/>
            <person name="Angelini C."/>
            <person name="Antonin V."/>
            <person name="Barry K.W."/>
            <person name="Bougher N.L."/>
            <person name="Buchanan P."/>
            <person name="Buyck B."/>
            <person name="Bense V."/>
            <person name="Catcheside P."/>
            <person name="Chovatia M."/>
            <person name="Cooper J."/>
            <person name="Damon W."/>
            <person name="Desjardin D."/>
            <person name="Finy P."/>
            <person name="Geml J."/>
            <person name="Haridas S."/>
            <person name="Hughes K."/>
            <person name="Justo A."/>
            <person name="Karasinski D."/>
            <person name="Kautmanova I."/>
            <person name="Kiss B."/>
            <person name="Kocsube S."/>
            <person name="Kotiranta H."/>
            <person name="LaButti K.M."/>
            <person name="Lechner B.E."/>
            <person name="Liimatainen K."/>
            <person name="Lipzen A."/>
            <person name="Lukacs Z."/>
            <person name="Mihaltcheva S."/>
            <person name="Morgado L.N."/>
            <person name="Niskanen T."/>
            <person name="Noordeloos M.E."/>
            <person name="Ohm R.A."/>
            <person name="Ortiz-Santana B."/>
            <person name="Ovrebo C."/>
            <person name="Racz N."/>
            <person name="Riley R."/>
            <person name="Savchenko A."/>
            <person name="Shiryaev A."/>
            <person name="Soop K."/>
            <person name="Spirin V."/>
            <person name="Szebenyi C."/>
            <person name="Tomsovsky M."/>
            <person name="Tulloss R.E."/>
            <person name="Uehling J."/>
            <person name="Grigoriev I.V."/>
            <person name="Vagvolgyi C."/>
            <person name="Papp T."/>
            <person name="Martin F.M."/>
            <person name="Miettinen O."/>
            <person name="Hibbett D.S."/>
            <person name="Nagy L.G."/>
        </authorList>
    </citation>
    <scope>NUCLEOTIDE SEQUENCE [LARGE SCALE GENOMIC DNA]</scope>
    <source>
        <strain evidence="1 2">NL-1719</strain>
    </source>
</reference>
<dbReference type="Proteomes" id="UP000308600">
    <property type="component" value="Unassembled WGS sequence"/>
</dbReference>
<accession>A0ACD3BFY2</accession>
<name>A0ACD3BFY2_9AGAR</name>
<sequence>MVLHCGSQNRVDDIESFFHVLIYFASLYTKHDWGSSKKLTSFFEEYFQYSIEEDGIDAGGKHKIAFFRSEGADSFLPQIHNVPLRHTLEYLVHVLALRYPVPVKPNPFFEKSAGPSEQDQKLLNQLNTDSLWFSNFLTTALKSGDWDDPETGEMVPHKLPSLGHKPRDHYKLSISARAMKNQSASEQLYRLQKEQEIKEAKKLDHDGRTIKKRKVLVDST</sequence>
<proteinExistence type="predicted"/>
<keyword evidence="2" id="KW-1185">Reference proteome</keyword>
<protein>
    <submittedName>
        <fullName evidence="1">Uncharacterized protein</fullName>
    </submittedName>
</protein>
<dbReference type="EMBL" id="ML208260">
    <property type="protein sequence ID" value="TFK76527.1"/>
    <property type="molecule type" value="Genomic_DNA"/>
</dbReference>
<evidence type="ECO:0000313" key="1">
    <source>
        <dbReference type="EMBL" id="TFK76527.1"/>
    </source>
</evidence>
<gene>
    <name evidence="1" type="ORF">BDN72DRAFT_891567</name>
</gene>
<organism evidence="1 2">
    <name type="scientific">Pluteus cervinus</name>
    <dbReference type="NCBI Taxonomy" id="181527"/>
    <lineage>
        <taxon>Eukaryota</taxon>
        <taxon>Fungi</taxon>
        <taxon>Dikarya</taxon>
        <taxon>Basidiomycota</taxon>
        <taxon>Agaricomycotina</taxon>
        <taxon>Agaricomycetes</taxon>
        <taxon>Agaricomycetidae</taxon>
        <taxon>Agaricales</taxon>
        <taxon>Pluteineae</taxon>
        <taxon>Pluteaceae</taxon>
        <taxon>Pluteus</taxon>
    </lineage>
</organism>